<dbReference type="EMBL" id="MSTI01000157">
    <property type="protein sequence ID" value="OLV16003.1"/>
    <property type="molecule type" value="Genomic_DNA"/>
</dbReference>
<organism evidence="3 4">
    <name type="scientific">Deinococcus marmoris</name>
    <dbReference type="NCBI Taxonomy" id="249408"/>
    <lineage>
        <taxon>Bacteria</taxon>
        <taxon>Thermotogati</taxon>
        <taxon>Deinococcota</taxon>
        <taxon>Deinococci</taxon>
        <taxon>Deinococcales</taxon>
        <taxon>Deinococcaceae</taxon>
        <taxon>Deinococcus</taxon>
    </lineage>
</organism>
<evidence type="ECO:0000256" key="2">
    <source>
        <dbReference type="SAM" id="SignalP"/>
    </source>
</evidence>
<feature type="chain" id="PRO_5012052679" evidence="2">
    <location>
        <begin position="22"/>
        <end position="164"/>
    </location>
</feature>
<dbReference type="AlphaFoldDB" id="A0A1U7NSV1"/>
<dbReference type="STRING" id="249408.BOO71_0013375"/>
<keyword evidence="2" id="KW-0732">Signal</keyword>
<evidence type="ECO:0000313" key="4">
    <source>
        <dbReference type="Proteomes" id="UP000186607"/>
    </source>
</evidence>
<name>A0A1U7NSV1_9DEIO</name>
<sequence length="164" mass="17048">MMTRILLPLLCLTALVPAAGALKVQVWDRELQTKVGDGESSGSKLVMQFVGDYDGPVVVLFAQTDEEKSRVMFPGLKSSYNGSLSKGQLTLQVPGVSGASVTRDSAANTSLTLSKFLTPFKLTLSAQPAGLSLSLPGLKTTDTAAKDSPGKSGAGKDSSAKDVK</sequence>
<dbReference type="Proteomes" id="UP000186607">
    <property type="component" value="Unassembled WGS sequence"/>
</dbReference>
<feature type="signal peptide" evidence="2">
    <location>
        <begin position="1"/>
        <end position="21"/>
    </location>
</feature>
<protein>
    <submittedName>
        <fullName evidence="3">Uncharacterized protein</fullName>
    </submittedName>
</protein>
<accession>A0A1U7NSV1</accession>
<reference evidence="3 4" key="1">
    <citation type="submission" date="2017-01" db="EMBL/GenBank/DDBJ databases">
        <title>Genome Analysis of Deinococcus marmoris KOPRI26562.</title>
        <authorList>
            <person name="Kim J.H."/>
            <person name="Oh H.-M."/>
        </authorList>
    </citation>
    <scope>NUCLEOTIDE SEQUENCE [LARGE SCALE GENOMIC DNA]</scope>
    <source>
        <strain evidence="3 4">KOPRI26562</strain>
    </source>
</reference>
<evidence type="ECO:0000256" key="1">
    <source>
        <dbReference type="SAM" id="MobiDB-lite"/>
    </source>
</evidence>
<gene>
    <name evidence="3" type="ORF">BOO71_0013375</name>
</gene>
<comment type="caution">
    <text evidence="3">The sequence shown here is derived from an EMBL/GenBank/DDBJ whole genome shotgun (WGS) entry which is preliminary data.</text>
</comment>
<proteinExistence type="predicted"/>
<evidence type="ECO:0000313" key="3">
    <source>
        <dbReference type="EMBL" id="OLV16003.1"/>
    </source>
</evidence>
<feature type="region of interest" description="Disordered" evidence="1">
    <location>
        <begin position="135"/>
        <end position="164"/>
    </location>
</feature>
<keyword evidence="4" id="KW-1185">Reference proteome</keyword>